<comment type="caution">
    <text evidence="2">The sequence shown here is derived from an EMBL/GenBank/DDBJ whole genome shotgun (WGS) entry which is preliminary data.</text>
</comment>
<evidence type="ECO:0000313" key="2">
    <source>
        <dbReference type="EMBL" id="CAD8063839.1"/>
    </source>
</evidence>
<feature type="domain" description="DUSP" evidence="1">
    <location>
        <begin position="18"/>
        <end position="145"/>
    </location>
</feature>
<dbReference type="GO" id="GO:0004843">
    <property type="term" value="F:cysteine-type deubiquitinase activity"/>
    <property type="evidence" value="ECO:0007669"/>
    <property type="project" value="InterPro"/>
</dbReference>
<organism evidence="2 3">
    <name type="scientific">Paramecium primaurelia</name>
    <dbReference type="NCBI Taxonomy" id="5886"/>
    <lineage>
        <taxon>Eukaryota</taxon>
        <taxon>Sar</taxon>
        <taxon>Alveolata</taxon>
        <taxon>Ciliophora</taxon>
        <taxon>Intramacronucleata</taxon>
        <taxon>Oligohymenophorea</taxon>
        <taxon>Peniculida</taxon>
        <taxon>Parameciidae</taxon>
        <taxon>Paramecium</taxon>
    </lineage>
</organism>
<accession>A0A8S1L9E8</accession>
<dbReference type="Pfam" id="PF06337">
    <property type="entry name" value="DUSP"/>
    <property type="match status" value="1"/>
</dbReference>
<proteinExistence type="predicted"/>
<sequence length="171" mass="20397">MMEEQKLNEIQLSQFAADKLKKQALEYKRLQESFSKRFSSNNNNQFYILSLNWLNQWKKYVSYDEIVANKAPCLYFGRITLDRINDDLQENVMKCFLYDPIKTHPWNTFMKQECQENVDYIVIDKDIWDFFTSYYSGISIIRPSNGNGKDKQVAVNLLRVQNKIIFSLNVY</sequence>
<reference evidence="2" key="1">
    <citation type="submission" date="2021-01" db="EMBL/GenBank/DDBJ databases">
        <authorList>
            <consortium name="Genoscope - CEA"/>
            <person name="William W."/>
        </authorList>
    </citation>
    <scope>NUCLEOTIDE SEQUENCE</scope>
</reference>
<keyword evidence="3" id="KW-1185">Reference proteome</keyword>
<dbReference type="Proteomes" id="UP000688137">
    <property type="component" value="Unassembled WGS sequence"/>
</dbReference>
<dbReference type="AlphaFoldDB" id="A0A8S1L9E8"/>
<evidence type="ECO:0000313" key="3">
    <source>
        <dbReference type="Proteomes" id="UP000688137"/>
    </source>
</evidence>
<protein>
    <recommendedName>
        <fullName evidence="1">DUSP domain-containing protein</fullName>
    </recommendedName>
</protein>
<gene>
    <name evidence="2" type="ORF">PPRIM_AZ9-3.1.T0350166</name>
</gene>
<dbReference type="InterPro" id="IPR006615">
    <property type="entry name" value="Pept_C19_DUSP"/>
</dbReference>
<name>A0A8S1L9E8_PARPR</name>
<dbReference type="PROSITE" id="PS51283">
    <property type="entry name" value="DUSP"/>
    <property type="match status" value="1"/>
</dbReference>
<dbReference type="EMBL" id="CAJJDM010000034">
    <property type="protein sequence ID" value="CAD8063839.1"/>
    <property type="molecule type" value="Genomic_DNA"/>
</dbReference>
<evidence type="ECO:0000259" key="1">
    <source>
        <dbReference type="PROSITE" id="PS51283"/>
    </source>
</evidence>